<name>A0A845QT77_9CLOT</name>
<keyword evidence="3" id="KW-1185">Reference proteome</keyword>
<dbReference type="Proteomes" id="UP000467132">
    <property type="component" value="Unassembled WGS sequence"/>
</dbReference>
<evidence type="ECO:0000313" key="3">
    <source>
        <dbReference type="Proteomes" id="UP000467132"/>
    </source>
</evidence>
<dbReference type="PANTHER" id="PTHR37423:SF2">
    <property type="entry name" value="MEMBRANE-BOUND LYTIC MUREIN TRANSGLYCOSYLASE C"/>
    <property type="match status" value="1"/>
</dbReference>
<dbReference type="EMBL" id="QXXA01000004">
    <property type="protein sequence ID" value="NBI05745.1"/>
    <property type="molecule type" value="Genomic_DNA"/>
</dbReference>
<proteinExistence type="predicted"/>
<dbReference type="AlphaFoldDB" id="A0A845QT77"/>
<comment type="caution">
    <text evidence="2">The sequence shown here is derived from an EMBL/GenBank/DDBJ whole genome shotgun (WGS) entry which is preliminary data.</text>
</comment>
<accession>A0A845QT77</accession>
<dbReference type="InterPro" id="IPR023346">
    <property type="entry name" value="Lysozyme-like_dom_sf"/>
</dbReference>
<dbReference type="CDD" id="cd16896">
    <property type="entry name" value="LT_Slt70-like"/>
    <property type="match status" value="1"/>
</dbReference>
<dbReference type="InterPro" id="IPR008258">
    <property type="entry name" value="Transglycosylase_SLT_dom_1"/>
</dbReference>
<sequence length="182" mass="21101">MKKKKIILYLFLILIVLTLFNVKNIGRAIYPLKYKDYIGIYSQTNELEPNLVAAIINVESNFDNEAVSNKNAIGLMQILPETAKWIADINNINEFEEYMLYEPGTNIKLGTCYIRNLIEQFESLDLALAAYNGGSGNVNKWLKDKRYSEDGKKLDSIPFKETEEYVEKVKIQSKIYKFLYNF</sequence>
<reference evidence="2 3" key="1">
    <citation type="submission" date="2018-08" db="EMBL/GenBank/DDBJ databases">
        <title>Murine metabolic-syndrome-specific gut microbial biobank.</title>
        <authorList>
            <person name="Liu C."/>
        </authorList>
    </citation>
    <scope>NUCLEOTIDE SEQUENCE [LARGE SCALE GENOMIC DNA]</scope>
    <source>
        <strain evidence="2 3">583</strain>
    </source>
</reference>
<protein>
    <submittedName>
        <fullName evidence="2">Lytic transglycosylase domain-containing protein</fullName>
    </submittedName>
</protein>
<dbReference type="OrthoDB" id="9815002at2"/>
<dbReference type="PANTHER" id="PTHR37423">
    <property type="entry name" value="SOLUBLE LYTIC MUREIN TRANSGLYCOSYLASE-RELATED"/>
    <property type="match status" value="1"/>
</dbReference>
<gene>
    <name evidence="2" type="ORF">D3Z33_02605</name>
</gene>
<dbReference type="RefSeq" id="WP_160196500.1">
    <property type="nucleotide sequence ID" value="NZ_QXXA01000004.1"/>
</dbReference>
<feature type="domain" description="Transglycosylase SLT" evidence="1">
    <location>
        <begin position="37"/>
        <end position="148"/>
    </location>
</feature>
<organism evidence="2 3">
    <name type="scientific">Senegalia massiliensis</name>
    <dbReference type="NCBI Taxonomy" id="1720316"/>
    <lineage>
        <taxon>Bacteria</taxon>
        <taxon>Bacillati</taxon>
        <taxon>Bacillota</taxon>
        <taxon>Clostridia</taxon>
        <taxon>Eubacteriales</taxon>
        <taxon>Clostridiaceae</taxon>
        <taxon>Senegalia</taxon>
    </lineage>
</organism>
<dbReference type="SUPFAM" id="SSF53955">
    <property type="entry name" value="Lysozyme-like"/>
    <property type="match status" value="1"/>
</dbReference>
<dbReference type="Pfam" id="PF01464">
    <property type="entry name" value="SLT"/>
    <property type="match status" value="1"/>
</dbReference>
<evidence type="ECO:0000259" key="1">
    <source>
        <dbReference type="Pfam" id="PF01464"/>
    </source>
</evidence>
<evidence type="ECO:0000313" key="2">
    <source>
        <dbReference type="EMBL" id="NBI05745.1"/>
    </source>
</evidence>
<dbReference type="Gene3D" id="1.10.530.10">
    <property type="match status" value="1"/>
</dbReference>